<dbReference type="Proteomes" id="UP000762676">
    <property type="component" value="Unassembled WGS sequence"/>
</dbReference>
<reference evidence="1 2" key="1">
    <citation type="journal article" date="2021" name="Elife">
        <title>Chloroplast acquisition without the gene transfer in kleptoplastic sea slugs, Plakobranchus ocellatus.</title>
        <authorList>
            <person name="Maeda T."/>
            <person name="Takahashi S."/>
            <person name="Yoshida T."/>
            <person name="Shimamura S."/>
            <person name="Takaki Y."/>
            <person name="Nagai Y."/>
            <person name="Toyoda A."/>
            <person name="Suzuki Y."/>
            <person name="Arimoto A."/>
            <person name="Ishii H."/>
            <person name="Satoh N."/>
            <person name="Nishiyama T."/>
            <person name="Hasebe M."/>
            <person name="Maruyama T."/>
            <person name="Minagawa J."/>
            <person name="Obokata J."/>
            <person name="Shigenobu S."/>
        </authorList>
    </citation>
    <scope>NUCLEOTIDE SEQUENCE [LARGE SCALE GENOMIC DNA]</scope>
</reference>
<name>A0AAV4H696_9GAST</name>
<keyword evidence="2" id="KW-1185">Reference proteome</keyword>
<dbReference type="EMBL" id="BMAT01012473">
    <property type="protein sequence ID" value="GFR93017.1"/>
    <property type="molecule type" value="Genomic_DNA"/>
</dbReference>
<sequence length="97" mass="10773">MTKRVRKVPLLATRCVCPIDYGPCKRDKLASDKASERKDIFFVIHALCVCVSVGPHRLRALQERWLASVIKDTGGARGVKQSVLVVRSYYLSLASVA</sequence>
<dbReference type="AlphaFoldDB" id="A0AAV4H696"/>
<comment type="caution">
    <text evidence="1">The sequence shown here is derived from an EMBL/GenBank/DDBJ whole genome shotgun (WGS) entry which is preliminary data.</text>
</comment>
<organism evidence="1 2">
    <name type="scientific">Elysia marginata</name>
    <dbReference type="NCBI Taxonomy" id="1093978"/>
    <lineage>
        <taxon>Eukaryota</taxon>
        <taxon>Metazoa</taxon>
        <taxon>Spiralia</taxon>
        <taxon>Lophotrochozoa</taxon>
        <taxon>Mollusca</taxon>
        <taxon>Gastropoda</taxon>
        <taxon>Heterobranchia</taxon>
        <taxon>Euthyneura</taxon>
        <taxon>Panpulmonata</taxon>
        <taxon>Sacoglossa</taxon>
        <taxon>Placobranchoidea</taxon>
        <taxon>Plakobranchidae</taxon>
        <taxon>Elysia</taxon>
    </lineage>
</organism>
<gene>
    <name evidence="1" type="ORF">ElyMa_006215500</name>
</gene>
<evidence type="ECO:0000313" key="1">
    <source>
        <dbReference type="EMBL" id="GFR93017.1"/>
    </source>
</evidence>
<accession>A0AAV4H696</accession>
<evidence type="ECO:0000313" key="2">
    <source>
        <dbReference type="Proteomes" id="UP000762676"/>
    </source>
</evidence>
<protein>
    <submittedName>
        <fullName evidence="1">Uncharacterized protein</fullName>
    </submittedName>
</protein>
<proteinExistence type="predicted"/>